<keyword evidence="3" id="KW-1185">Reference proteome</keyword>
<dbReference type="Proteomes" id="UP001362999">
    <property type="component" value="Unassembled WGS sequence"/>
</dbReference>
<evidence type="ECO:0000313" key="3">
    <source>
        <dbReference type="Proteomes" id="UP001362999"/>
    </source>
</evidence>
<feature type="compositionally biased region" description="Pro residues" evidence="1">
    <location>
        <begin position="1"/>
        <end position="11"/>
    </location>
</feature>
<evidence type="ECO:0000313" key="2">
    <source>
        <dbReference type="EMBL" id="KAK7027711.1"/>
    </source>
</evidence>
<dbReference type="AlphaFoldDB" id="A0AAW0BL59"/>
<reference evidence="2 3" key="1">
    <citation type="journal article" date="2024" name="J Genomics">
        <title>Draft genome sequencing and assembly of Favolaschia claudopus CIRM-BRFM 2984 isolated from oak limbs.</title>
        <authorList>
            <person name="Navarro D."/>
            <person name="Drula E."/>
            <person name="Chaduli D."/>
            <person name="Cazenave R."/>
            <person name="Ahrendt S."/>
            <person name="Wang J."/>
            <person name="Lipzen A."/>
            <person name="Daum C."/>
            <person name="Barry K."/>
            <person name="Grigoriev I.V."/>
            <person name="Favel A."/>
            <person name="Rosso M.N."/>
            <person name="Martin F."/>
        </authorList>
    </citation>
    <scope>NUCLEOTIDE SEQUENCE [LARGE SCALE GENOMIC DNA]</scope>
    <source>
        <strain evidence="2 3">CIRM-BRFM 2984</strain>
    </source>
</reference>
<protein>
    <submittedName>
        <fullName evidence="2">Uncharacterized protein</fullName>
    </submittedName>
</protein>
<accession>A0AAW0BL59</accession>
<feature type="compositionally biased region" description="Low complexity" evidence="1">
    <location>
        <begin position="12"/>
        <end position="22"/>
    </location>
</feature>
<name>A0AAW0BL59_9AGAR</name>
<comment type="caution">
    <text evidence="2">The sequence shown here is derived from an EMBL/GenBank/DDBJ whole genome shotgun (WGS) entry which is preliminary data.</text>
</comment>
<feature type="region of interest" description="Disordered" evidence="1">
    <location>
        <begin position="1"/>
        <end position="35"/>
    </location>
</feature>
<sequence>MSVSLPLPPSPASRIPAPCLATNPPPPPTAALPGFDRPRLEGAAAALLIQQERDSTLLPSPDKAPHALVRTLEAHPRAGCDRARSRRRAALPARPINPSYTVLEVIRLYGWSFDNVDVNSTLWHATLSIELIALDSAKPRSRPLPKYMQI</sequence>
<gene>
    <name evidence="2" type="ORF">R3P38DRAFT_2776779</name>
</gene>
<organism evidence="2 3">
    <name type="scientific">Favolaschia claudopus</name>
    <dbReference type="NCBI Taxonomy" id="2862362"/>
    <lineage>
        <taxon>Eukaryota</taxon>
        <taxon>Fungi</taxon>
        <taxon>Dikarya</taxon>
        <taxon>Basidiomycota</taxon>
        <taxon>Agaricomycotina</taxon>
        <taxon>Agaricomycetes</taxon>
        <taxon>Agaricomycetidae</taxon>
        <taxon>Agaricales</taxon>
        <taxon>Marasmiineae</taxon>
        <taxon>Mycenaceae</taxon>
        <taxon>Favolaschia</taxon>
    </lineage>
</organism>
<proteinExistence type="predicted"/>
<dbReference type="EMBL" id="JAWWNJ010000029">
    <property type="protein sequence ID" value="KAK7027711.1"/>
    <property type="molecule type" value="Genomic_DNA"/>
</dbReference>
<evidence type="ECO:0000256" key="1">
    <source>
        <dbReference type="SAM" id="MobiDB-lite"/>
    </source>
</evidence>